<dbReference type="CDD" id="cd18722">
    <property type="entry name" value="PIN_NicB-like"/>
    <property type="match status" value="1"/>
</dbReference>
<evidence type="ECO:0000313" key="3">
    <source>
        <dbReference type="Proteomes" id="UP000823928"/>
    </source>
</evidence>
<organism evidence="2 3">
    <name type="scientific">Candidatus Scatousia excrementigallinarum</name>
    <dbReference type="NCBI Taxonomy" id="2840935"/>
    <lineage>
        <taxon>Bacteria</taxon>
        <taxon>Candidatus Scatousia</taxon>
    </lineage>
</organism>
<reference evidence="2" key="2">
    <citation type="journal article" date="2021" name="PeerJ">
        <title>Extensive microbial diversity within the chicken gut microbiome revealed by metagenomics and culture.</title>
        <authorList>
            <person name="Gilroy R."/>
            <person name="Ravi A."/>
            <person name="Getino M."/>
            <person name="Pursley I."/>
            <person name="Horton D.L."/>
            <person name="Alikhan N.F."/>
            <person name="Baker D."/>
            <person name="Gharbi K."/>
            <person name="Hall N."/>
            <person name="Watson M."/>
            <person name="Adriaenssens E.M."/>
            <person name="Foster-Nyarko E."/>
            <person name="Jarju S."/>
            <person name="Secka A."/>
            <person name="Antonio M."/>
            <person name="Oren A."/>
            <person name="Chaudhuri R.R."/>
            <person name="La Ragione R."/>
            <person name="Hildebrand F."/>
            <person name="Pallen M.J."/>
        </authorList>
    </citation>
    <scope>NUCLEOTIDE SEQUENCE</scope>
    <source>
        <strain evidence="2">6276</strain>
    </source>
</reference>
<reference evidence="2" key="1">
    <citation type="submission" date="2020-10" db="EMBL/GenBank/DDBJ databases">
        <authorList>
            <person name="Gilroy R."/>
        </authorList>
    </citation>
    <scope>NUCLEOTIDE SEQUENCE</scope>
    <source>
        <strain evidence="2">6276</strain>
    </source>
</reference>
<dbReference type="GO" id="GO:0004540">
    <property type="term" value="F:RNA nuclease activity"/>
    <property type="evidence" value="ECO:0007669"/>
    <property type="project" value="InterPro"/>
</dbReference>
<dbReference type="Gene3D" id="3.40.50.1010">
    <property type="entry name" value="5'-nuclease"/>
    <property type="match status" value="1"/>
</dbReference>
<dbReference type="EMBL" id="DVIU01000037">
    <property type="protein sequence ID" value="HIS35352.1"/>
    <property type="molecule type" value="Genomic_DNA"/>
</dbReference>
<sequence length="196" mass="22434">MTTKVNILIDGGFFWQCFKKINKRNPQPKDVWQTVNDVMALVKRQTNGETEDILFRVFYYDCRPFGGTIKDVAGNSVDYSVSTGYAMKNKYLDALCAMDRFALRLGELSFTGWKQDIYSKQMKPDFKQKSVDMKFGLDMATMATKHTVDKIVLIAGDSDFIAPIKFARKEGLLIYLYSMGNPIKQSLRGHCDYVLK</sequence>
<dbReference type="AlphaFoldDB" id="A0A9D1EXQ6"/>
<proteinExistence type="predicted"/>
<dbReference type="Pfam" id="PF01936">
    <property type="entry name" value="NYN"/>
    <property type="match status" value="1"/>
</dbReference>
<dbReference type="InterPro" id="IPR021139">
    <property type="entry name" value="NYN"/>
</dbReference>
<accession>A0A9D1EXQ6</accession>
<dbReference type="Proteomes" id="UP000823928">
    <property type="component" value="Unassembled WGS sequence"/>
</dbReference>
<name>A0A9D1EXQ6_9BACT</name>
<evidence type="ECO:0000259" key="1">
    <source>
        <dbReference type="Pfam" id="PF01936"/>
    </source>
</evidence>
<comment type="caution">
    <text evidence="2">The sequence shown here is derived from an EMBL/GenBank/DDBJ whole genome shotgun (WGS) entry which is preliminary data.</text>
</comment>
<evidence type="ECO:0000313" key="2">
    <source>
        <dbReference type="EMBL" id="HIS35352.1"/>
    </source>
</evidence>
<gene>
    <name evidence="2" type="ORF">IAC10_01790</name>
</gene>
<feature type="domain" description="NYN" evidence="1">
    <location>
        <begin position="122"/>
        <end position="195"/>
    </location>
</feature>
<protein>
    <submittedName>
        <fullName evidence="2">NYN domain-containing protein</fullName>
    </submittedName>
</protein>